<dbReference type="EMBL" id="VSSQ01118512">
    <property type="protein sequence ID" value="MPN52417.1"/>
    <property type="molecule type" value="Genomic_DNA"/>
</dbReference>
<proteinExistence type="predicted"/>
<organism evidence="1">
    <name type="scientific">bioreactor metagenome</name>
    <dbReference type="NCBI Taxonomy" id="1076179"/>
    <lineage>
        <taxon>unclassified sequences</taxon>
        <taxon>metagenomes</taxon>
        <taxon>ecological metagenomes</taxon>
    </lineage>
</organism>
<reference evidence="1" key="1">
    <citation type="submission" date="2019-08" db="EMBL/GenBank/DDBJ databases">
        <authorList>
            <person name="Kucharzyk K."/>
            <person name="Murdoch R.W."/>
            <person name="Higgins S."/>
            <person name="Loffler F."/>
        </authorList>
    </citation>
    <scope>NUCLEOTIDE SEQUENCE</scope>
</reference>
<sequence>MVDVHRGQNAIANHHRRKGERLAYAVHQELRRIRLLGREDAHRHIRIHRHEVVLRAV</sequence>
<name>A0A645IMD5_9ZZZZ</name>
<gene>
    <name evidence="1" type="ORF">SDC9_200078</name>
</gene>
<evidence type="ECO:0000313" key="1">
    <source>
        <dbReference type="EMBL" id="MPN52417.1"/>
    </source>
</evidence>
<accession>A0A645IMD5</accession>
<dbReference type="AlphaFoldDB" id="A0A645IMD5"/>
<comment type="caution">
    <text evidence="1">The sequence shown here is derived from an EMBL/GenBank/DDBJ whole genome shotgun (WGS) entry which is preliminary data.</text>
</comment>
<protein>
    <submittedName>
        <fullName evidence="1">Uncharacterized protein</fullName>
    </submittedName>
</protein>